<reference evidence="1 2" key="1">
    <citation type="submission" date="2015-12" db="EMBL/GenBank/DDBJ databases">
        <title>Draft genome of the nematode, Onchocerca flexuosa.</title>
        <authorList>
            <person name="Mitreva M."/>
        </authorList>
    </citation>
    <scope>NUCLEOTIDE SEQUENCE [LARGE SCALE GENOMIC DNA]</scope>
    <source>
        <strain evidence="1">Red Deer</strain>
    </source>
</reference>
<evidence type="ECO:0000313" key="1">
    <source>
        <dbReference type="EMBL" id="OZC07409.1"/>
    </source>
</evidence>
<accession>A0A238BPU9</accession>
<dbReference type="Proteomes" id="UP000242913">
    <property type="component" value="Unassembled WGS sequence"/>
</dbReference>
<dbReference type="AlphaFoldDB" id="A0A238BPU9"/>
<organism evidence="1 2">
    <name type="scientific">Onchocerca flexuosa</name>
    <dbReference type="NCBI Taxonomy" id="387005"/>
    <lineage>
        <taxon>Eukaryota</taxon>
        <taxon>Metazoa</taxon>
        <taxon>Ecdysozoa</taxon>
        <taxon>Nematoda</taxon>
        <taxon>Chromadorea</taxon>
        <taxon>Rhabditida</taxon>
        <taxon>Spirurina</taxon>
        <taxon>Spiruromorpha</taxon>
        <taxon>Filarioidea</taxon>
        <taxon>Onchocercidae</taxon>
        <taxon>Onchocerca</taxon>
    </lineage>
</organism>
<sequence length="93" mass="10676">MVGTRKCKSRKSLKKKKKWKMARHIIDSILERIQYLVNNECEKLEKGQWGKPDKLLGVEGIADLIIRNFIKQLPGEIVMEIETGIVTGAIKKN</sequence>
<protein>
    <submittedName>
        <fullName evidence="1">Uncharacterized protein</fullName>
    </submittedName>
</protein>
<keyword evidence="2" id="KW-1185">Reference proteome</keyword>
<gene>
    <name evidence="1" type="ORF">X798_05546</name>
</gene>
<dbReference type="OrthoDB" id="5864674at2759"/>
<evidence type="ECO:0000313" key="2">
    <source>
        <dbReference type="Proteomes" id="UP000242913"/>
    </source>
</evidence>
<name>A0A238BPU9_9BILA</name>
<dbReference type="EMBL" id="KZ270032">
    <property type="protein sequence ID" value="OZC07409.1"/>
    <property type="molecule type" value="Genomic_DNA"/>
</dbReference>
<proteinExistence type="predicted"/>